<dbReference type="EMBL" id="AMCI01000195">
    <property type="protein sequence ID" value="EJX10390.1"/>
    <property type="molecule type" value="Genomic_DNA"/>
</dbReference>
<dbReference type="AlphaFoldDB" id="J9H7W0"/>
<protein>
    <submittedName>
        <fullName evidence="1">Uncharacterized protein</fullName>
    </submittedName>
</protein>
<reference evidence="1" key="1">
    <citation type="journal article" date="2012" name="PLoS ONE">
        <title>Gene sets for utilization of primary and secondary nutrition supplies in the distal gut of endangered iberian lynx.</title>
        <authorList>
            <person name="Alcaide M."/>
            <person name="Messina E."/>
            <person name="Richter M."/>
            <person name="Bargiela R."/>
            <person name="Peplies J."/>
            <person name="Huws S.A."/>
            <person name="Newbold C.J."/>
            <person name="Golyshin P.N."/>
            <person name="Simon M.A."/>
            <person name="Lopez G."/>
            <person name="Yakimov M.M."/>
            <person name="Ferrer M."/>
        </authorList>
    </citation>
    <scope>NUCLEOTIDE SEQUENCE</scope>
</reference>
<sequence length="53" mass="5704">MESTCCSAKKGSKSRSSRVNLFNCIGCCTNCSRRRSSSIFTSSTSSSERKVAS</sequence>
<evidence type="ECO:0000313" key="1">
    <source>
        <dbReference type="EMBL" id="EJX10390.1"/>
    </source>
</evidence>
<name>J9H7W0_9ZZZZ</name>
<accession>J9H7W0</accession>
<organism evidence="1">
    <name type="scientific">gut metagenome</name>
    <dbReference type="NCBI Taxonomy" id="749906"/>
    <lineage>
        <taxon>unclassified sequences</taxon>
        <taxon>metagenomes</taxon>
        <taxon>organismal metagenomes</taxon>
    </lineage>
</organism>
<proteinExistence type="predicted"/>
<comment type="caution">
    <text evidence="1">The sequence shown here is derived from an EMBL/GenBank/DDBJ whole genome shotgun (WGS) entry which is preliminary data.</text>
</comment>
<gene>
    <name evidence="1" type="ORF">EVA_01371</name>
</gene>